<dbReference type="AlphaFoldDB" id="A0A2C6KXB7"/>
<accession>A0A2C6KXB7</accession>
<gene>
    <name evidence="1" type="ORF">CSUI_004828</name>
</gene>
<protein>
    <submittedName>
        <fullName evidence="1">Dynein gamma flagellar outer</fullName>
    </submittedName>
</protein>
<dbReference type="PANTHER" id="PTHR46961">
    <property type="entry name" value="DYNEIN HEAVY CHAIN 1, AXONEMAL-LIKE PROTEIN"/>
    <property type="match status" value="1"/>
</dbReference>
<dbReference type="RefSeq" id="XP_067923012.1">
    <property type="nucleotide sequence ID" value="XM_068065010.1"/>
</dbReference>
<keyword evidence="1" id="KW-0969">Cilium</keyword>
<dbReference type="Proteomes" id="UP000221165">
    <property type="component" value="Unassembled WGS sequence"/>
</dbReference>
<dbReference type="GO" id="GO:0030286">
    <property type="term" value="C:dynein complex"/>
    <property type="evidence" value="ECO:0007669"/>
    <property type="project" value="InterPro"/>
</dbReference>
<dbReference type="GeneID" id="94428221"/>
<name>A0A2C6KXB7_9APIC</name>
<evidence type="ECO:0000313" key="1">
    <source>
        <dbReference type="EMBL" id="PHJ21329.1"/>
    </source>
</evidence>
<dbReference type="InterPro" id="IPR026983">
    <property type="entry name" value="DHC"/>
</dbReference>
<dbReference type="PANTHER" id="PTHR46961:SF19">
    <property type="entry name" value="DYNEIN HEAVY CHAIN 5, AXONEMAL"/>
    <property type="match status" value="1"/>
</dbReference>
<proteinExistence type="predicted"/>
<sequence>LDEKAEKPCPYRWLGQDSKVWLNVLQLSRHSFGREQLQFFCELPDILGKNENAWKKWIEENEPEKQNIPDYEDRLRMQKPLGAFIRLCLLRALREDRTVVSSARCIESLLDSRYTEPVTDSIESIWQESQSRIPVLFLLSPGTDPTSIIDELAKKKKKFP</sequence>
<feature type="non-terminal residue" evidence="1">
    <location>
        <position position="160"/>
    </location>
</feature>
<dbReference type="GO" id="GO:0051959">
    <property type="term" value="F:dynein light intermediate chain binding"/>
    <property type="evidence" value="ECO:0007669"/>
    <property type="project" value="InterPro"/>
</dbReference>
<evidence type="ECO:0000313" key="2">
    <source>
        <dbReference type="Proteomes" id="UP000221165"/>
    </source>
</evidence>
<dbReference type="OrthoDB" id="424310at2759"/>
<dbReference type="GO" id="GO:0007018">
    <property type="term" value="P:microtubule-based movement"/>
    <property type="evidence" value="ECO:0007669"/>
    <property type="project" value="InterPro"/>
</dbReference>
<dbReference type="VEuPathDB" id="ToxoDB:CSUI_004828"/>
<dbReference type="EMBL" id="MIGC01002307">
    <property type="protein sequence ID" value="PHJ21329.1"/>
    <property type="molecule type" value="Genomic_DNA"/>
</dbReference>
<dbReference type="GO" id="GO:0045505">
    <property type="term" value="F:dynein intermediate chain binding"/>
    <property type="evidence" value="ECO:0007669"/>
    <property type="project" value="InterPro"/>
</dbReference>
<organism evidence="1 2">
    <name type="scientific">Cystoisospora suis</name>
    <dbReference type="NCBI Taxonomy" id="483139"/>
    <lineage>
        <taxon>Eukaryota</taxon>
        <taxon>Sar</taxon>
        <taxon>Alveolata</taxon>
        <taxon>Apicomplexa</taxon>
        <taxon>Conoidasida</taxon>
        <taxon>Coccidia</taxon>
        <taxon>Eucoccidiorida</taxon>
        <taxon>Eimeriorina</taxon>
        <taxon>Sarcocystidae</taxon>
        <taxon>Cystoisospora</taxon>
    </lineage>
</organism>
<comment type="caution">
    <text evidence="1">The sequence shown here is derived from an EMBL/GenBank/DDBJ whole genome shotgun (WGS) entry which is preliminary data.</text>
</comment>
<keyword evidence="2" id="KW-1185">Reference proteome</keyword>
<dbReference type="InterPro" id="IPR027417">
    <property type="entry name" value="P-loop_NTPase"/>
</dbReference>
<keyword evidence="1" id="KW-0966">Cell projection</keyword>
<feature type="non-terminal residue" evidence="1">
    <location>
        <position position="1"/>
    </location>
</feature>
<keyword evidence="1" id="KW-0282">Flagellum</keyword>
<reference evidence="1 2" key="1">
    <citation type="journal article" date="2017" name="Int. J. Parasitol.">
        <title>The genome of the protozoan parasite Cystoisospora suis and a reverse vaccinology approach to identify vaccine candidates.</title>
        <authorList>
            <person name="Palmieri N."/>
            <person name="Shrestha A."/>
            <person name="Ruttkowski B."/>
            <person name="Beck T."/>
            <person name="Vogl C."/>
            <person name="Tomley F."/>
            <person name="Blake D.P."/>
            <person name="Joachim A."/>
        </authorList>
    </citation>
    <scope>NUCLEOTIDE SEQUENCE [LARGE SCALE GENOMIC DNA]</scope>
    <source>
        <strain evidence="1 2">Wien I</strain>
    </source>
</reference>
<dbReference type="Gene3D" id="3.40.50.300">
    <property type="entry name" value="P-loop containing nucleotide triphosphate hydrolases"/>
    <property type="match status" value="1"/>
</dbReference>